<evidence type="ECO:0000256" key="4">
    <source>
        <dbReference type="ARBA" id="ARBA00022771"/>
    </source>
</evidence>
<dbReference type="PANTHER" id="PTHR11239:SF12">
    <property type="entry name" value="DNA-DIRECTED RNA POLYMERASE III SUBUNIT RPC10"/>
    <property type="match status" value="1"/>
</dbReference>
<dbReference type="Gene3D" id="2.20.25.10">
    <property type="match status" value="1"/>
</dbReference>
<dbReference type="PROSITE" id="PS51133">
    <property type="entry name" value="ZF_TFIIS_2"/>
    <property type="match status" value="1"/>
</dbReference>
<dbReference type="CDD" id="cd10509">
    <property type="entry name" value="Zn-ribbon_RPC11"/>
    <property type="match status" value="1"/>
</dbReference>
<dbReference type="GO" id="GO:0005666">
    <property type="term" value="C:RNA polymerase III complex"/>
    <property type="evidence" value="ECO:0007669"/>
    <property type="project" value="TreeGrafter"/>
</dbReference>
<dbReference type="AlphaFoldDB" id="A0A384JSL7"/>
<keyword evidence="6" id="KW-0539">Nucleus</keyword>
<evidence type="ECO:0000256" key="1">
    <source>
        <dbReference type="ARBA" id="ARBA00004123"/>
    </source>
</evidence>
<reference evidence="9 10" key="1">
    <citation type="journal article" date="2011" name="PLoS Genet.">
        <title>Genomic analysis of the necrotrophic fungal pathogens Sclerotinia sclerotiorum and Botrytis cinerea.</title>
        <authorList>
            <person name="Amselem J."/>
            <person name="Cuomo C.A."/>
            <person name="van Kan J.A."/>
            <person name="Viaud M."/>
            <person name="Benito E.P."/>
            <person name="Couloux A."/>
            <person name="Coutinho P.M."/>
            <person name="de Vries R.P."/>
            <person name="Dyer P.S."/>
            <person name="Fillinger S."/>
            <person name="Fournier E."/>
            <person name="Gout L."/>
            <person name="Hahn M."/>
            <person name="Kohn L."/>
            <person name="Lapalu N."/>
            <person name="Plummer K.M."/>
            <person name="Pradier J.M."/>
            <person name="Quevillon E."/>
            <person name="Sharon A."/>
            <person name="Simon A."/>
            <person name="ten Have A."/>
            <person name="Tudzynski B."/>
            <person name="Tudzynski P."/>
            <person name="Wincker P."/>
            <person name="Andrew M."/>
            <person name="Anthouard V."/>
            <person name="Beever R.E."/>
            <person name="Beffa R."/>
            <person name="Benoit I."/>
            <person name="Bouzid O."/>
            <person name="Brault B."/>
            <person name="Chen Z."/>
            <person name="Choquer M."/>
            <person name="Collemare J."/>
            <person name="Cotton P."/>
            <person name="Danchin E.G."/>
            <person name="Da Silva C."/>
            <person name="Gautier A."/>
            <person name="Giraud C."/>
            <person name="Giraud T."/>
            <person name="Gonzalez C."/>
            <person name="Grossetete S."/>
            <person name="Guldener U."/>
            <person name="Henrissat B."/>
            <person name="Howlett B.J."/>
            <person name="Kodira C."/>
            <person name="Kretschmer M."/>
            <person name="Lappartient A."/>
            <person name="Leroch M."/>
            <person name="Levis C."/>
            <person name="Mauceli E."/>
            <person name="Neuveglise C."/>
            <person name="Oeser B."/>
            <person name="Pearson M."/>
            <person name="Poulain J."/>
            <person name="Poussereau N."/>
            <person name="Quesneville H."/>
            <person name="Rascle C."/>
            <person name="Schumacher J."/>
            <person name="Segurens B."/>
            <person name="Sexton A."/>
            <person name="Silva E."/>
            <person name="Sirven C."/>
            <person name="Soanes D.M."/>
            <person name="Talbot N.J."/>
            <person name="Templeton M."/>
            <person name="Yandava C."/>
            <person name="Yarden O."/>
            <person name="Zeng Q."/>
            <person name="Rollins J.A."/>
            <person name="Lebrun M.H."/>
            <person name="Dickman M."/>
        </authorList>
    </citation>
    <scope>NUCLEOTIDE SEQUENCE [LARGE SCALE GENOMIC DNA]</scope>
    <source>
        <strain evidence="9 10">B05.10</strain>
    </source>
</reference>
<evidence type="ECO:0000256" key="6">
    <source>
        <dbReference type="ARBA" id="ARBA00023242"/>
    </source>
</evidence>
<accession>A0A384JSL7</accession>
<evidence type="ECO:0000259" key="8">
    <source>
        <dbReference type="PROSITE" id="PS51133"/>
    </source>
</evidence>
<dbReference type="EMBL" id="CP009813">
    <property type="protein sequence ID" value="ATZ53586.1"/>
    <property type="molecule type" value="Genomic_DNA"/>
</dbReference>
<dbReference type="SUPFAM" id="SSF57783">
    <property type="entry name" value="Zinc beta-ribbon"/>
    <property type="match status" value="1"/>
</dbReference>
<keyword evidence="4 7" id="KW-0863">Zinc-finger</keyword>
<reference evidence="9 10" key="2">
    <citation type="journal article" date="2012" name="Eukaryot. Cell">
        <title>Genome update of Botrytis cinerea strains B05.10 and T4.</title>
        <authorList>
            <person name="Staats M."/>
            <person name="van Kan J.A."/>
        </authorList>
    </citation>
    <scope>NUCLEOTIDE SEQUENCE [LARGE SCALE GENOMIC DNA]</scope>
    <source>
        <strain evidence="9 10">B05.10</strain>
    </source>
</reference>
<evidence type="ECO:0000313" key="10">
    <source>
        <dbReference type="Proteomes" id="UP000001798"/>
    </source>
</evidence>
<dbReference type="GO" id="GO:0008270">
    <property type="term" value="F:zinc ion binding"/>
    <property type="evidence" value="ECO:0007669"/>
    <property type="project" value="UniProtKB-KW"/>
</dbReference>
<dbReference type="FunFam" id="2.20.25.10:FF:000058">
    <property type="entry name" value="DNA-directed RNA polymerase subunit"/>
    <property type="match status" value="1"/>
</dbReference>
<dbReference type="GO" id="GO:0006386">
    <property type="term" value="P:termination of RNA polymerase III transcription"/>
    <property type="evidence" value="ECO:0007669"/>
    <property type="project" value="TreeGrafter"/>
</dbReference>
<dbReference type="InterPro" id="IPR012164">
    <property type="entry name" value="Rpa12/Rpb9/Rpc10/TFS"/>
</dbReference>
<dbReference type="OrthoDB" id="282152at2759"/>
<evidence type="ECO:0000256" key="7">
    <source>
        <dbReference type="PROSITE-ProRule" id="PRU00472"/>
    </source>
</evidence>
<keyword evidence="2" id="KW-0804">Transcription</keyword>
<protein>
    <submittedName>
        <fullName evidence="9">Bcrpc11</fullName>
    </submittedName>
</protein>
<evidence type="ECO:0000313" key="9">
    <source>
        <dbReference type="EMBL" id="ATZ53586.1"/>
    </source>
</evidence>
<dbReference type="VEuPathDB" id="FungiDB:Bcin09g04120"/>
<comment type="subcellular location">
    <subcellularLocation>
        <location evidence="1">Nucleus</location>
    </subcellularLocation>
</comment>
<dbReference type="Proteomes" id="UP000001798">
    <property type="component" value="Chromosome 9"/>
</dbReference>
<keyword evidence="10" id="KW-1185">Reference proteome</keyword>
<keyword evidence="2" id="KW-0240">DNA-directed RNA polymerase</keyword>
<organism evidence="9 10">
    <name type="scientific">Botryotinia fuckeliana (strain B05.10)</name>
    <name type="common">Noble rot fungus</name>
    <name type="synonym">Botrytis cinerea</name>
    <dbReference type="NCBI Taxonomy" id="332648"/>
    <lineage>
        <taxon>Eukaryota</taxon>
        <taxon>Fungi</taxon>
        <taxon>Dikarya</taxon>
        <taxon>Ascomycota</taxon>
        <taxon>Pezizomycotina</taxon>
        <taxon>Leotiomycetes</taxon>
        <taxon>Helotiales</taxon>
        <taxon>Sclerotiniaceae</taxon>
        <taxon>Botrytis</taxon>
    </lineage>
</organism>
<sequence>MLCEGGLSLCKRWEREKKVPMMRLIKLIKSLRLTIRLWKLRATLNQQYNWRILWELITVICERLERLTGTNWEKGKKGIPSTSKIRYQSQTIKMLLFCPSCSNILTVSVTPHSSTPTPTSTQDLTGANRLECLTCPYQYILTRSIFDRKTFVREEKEDVFGGKDAWANADTYPKQCANSECNGMVAAARFVQIRSADEPMTGFYRCMTCTNQWREN</sequence>
<evidence type="ECO:0000256" key="2">
    <source>
        <dbReference type="ARBA" id="ARBA00022478"/>
    </source>
</evidence>
<dbReference type="PANTHER" id="PTHR11239">
    <property type="entry name" value="DNA-DIRECTED RNA POLYMERASE"/>
    <property type="match status" value="1"/>
</dbReference>
<reference evidence="9 10" key="3">
    <citation type="journal article" date="2017" name="Mol. Plant Pathol.">
        <title>A gapless genome sequence of the fungus Botrytis cinerea.</title>
        <authorList>
            <person name="Van Kan J.A."/>
            <person name="Stassen J.H."/>
            <person name="Mosbach A."/>
            <person name="Van Der Lee T.A."/>
            <person name="Faino L."/>
            <person name="Farmer A.D."/>
            <person name="Papasotiriou D.G."/>
            <person name="Zhou S."/>
            <person name="Seidl M.F."/>
            <person name="Cottam E."/>
            <person name="Edel D."/>
            <person name="Hahn M."/>
            <person name="Schwartz D.C."/>
            <person name="Dietrich R.A."/>
            <person name="Widdison S."/>
            <person name="Scalliet G."/>
        </authorList>
    </citation>
    <scope>NUCLEOTIDE SEQUENCE [LARGE SCALE GENOMIC DNA]</scope>
    <source>
        <strain evidence="9 10">B05.10</strain>
    </source>
</reference>
<name>A0A384JSL7_BOTFB</name>
<evidence type="ECO:0000256" key="5">
    <source>
        <dbReference type="ARBA" id="ARBA00022833"/>
    </source>
</evidence>
<dbReference type="KEGG" id="bfu:BCIN_09g04120"/>
<dbReference type="Pfam" id="PF01096">
    <property type="entry name" value="Zn_ribbon_TFIIS"/>
    <property type="match status" value="1"/>
</dbReference>
<dbReference type="GO" id="GO:0003899">
    <property type="term" value="F:DNA-directed RNA polymerase activity"/>
    <property type="evidence" value="ECO:0007669"/>
    <property type="project" value="InterPro"/>
</dbReference>
<evidence type="ECO:0000256" key="3">
    <source>
        <dbReference type="ARBA" id="ARBA00022723"/>
    </source>
</evidence>
<gene>
    <name evidence="9" type="primary">Bcrpc11</name>
    <name evidence="9" type="ORF">BCIN_09g04120</name>
</gene>
<proteinExistence type="predicted"/>
<dbReference type="GO" id="GO:0003676">
    <property type="term" value="F:nucleic acid binding"/>
    <property type="evidence" value="ECO:0007669"/>
    <property type="project" value="InterPro"/>
</dbReference>
<keyword evidence="3" id="KW-0479">Metal-binding</keyword>
<keyword evidence="5" id="KW-0862">Zinc</keyword>
<dbReference type="SMART" id="SM00440">
    <property type="entry name" value="ZnF_C2C2"/>
    <property type="match status" value="1"/>
</dbReference>
<feature type="domain" description="TFIIS-type" evidence="8">
    <location>
        <begin position="172"/>
        <end position="214"/>
    </location>
</feature>
<dbReference type="GeneID" id="5432044"/>
<dbReference type="InterPro" id="IPR001222">
    <property type="entry name" value="Znf_TFIIS"/>
</dbReference>
<dbReference type="RefSeq" id="XP_024550904.1">
    <property type="nucleotide sequence ID" value="XM_024695111.1"/>
</dbReference>
<dbReference type="InterPro" id="IPR034014">
    <property type="entry name" value="Zn_ribbon_RPC11_C"/>
</dbReference>